<comment type="caution">
    <text evidence="1">The sequence shown here is derived from an EMBL/GenBank/DDBJ whole genome shotgun (WGS) entry which is preliminary data.</text>
</comment>
<dbReference type="InterPro" id="IPR015943">
    <property type="entry name" value="WD40/YVTN_repeat-like_dom_sf"/>
</dbReference>
<dbReference type="Gene3D" id="2.130.10.10">
    <property type="entry name" value="YVTN repeat-like/Quinoprotein amine dehydrogenase"/>
    <property type="match status" value="1"/>
</dbReference>
<gene>
    <name evidence="1" type="ORF">PR048_017927</name>
</gene>
<protein>
    <submittedName>
        <fullName evidence="1">Uncharacterized protein</fullName>
    </submittedName>
</protein>
<dbReference type="EMBL" id="JARBHB010000006">
    <property type="protein sequence ID" value="KAJ8881446.1"/>
    <property type="molecule type" value="Genomic_DNA"/>
</dbReference>
<evidence type="ECO:0000313" key="1">
    <source>
        <dbReference type="EMBL" id="KAJ8881446.1"/>
    </source>
</evidence>
<name>A0ABQ9HAV4_9NEOP</name>
<accession>A0ABQ9HAV4</accession>
<dbReference type="SUPFAM" id="SSF101912">
    <property type="entry name" value="Sema domain"/>
    <property type="match status" value="1"/>
</dbReference>
<proteinExistence type="predicted"/>
<reference evidence="1 2" key="1">
    <citation type="submission" date="2023-02" db="EMBL/GenBank/DDBJ databases">
        <title>LHISI_Scaffold_Assembly.</title>
        <authorList>
            <person name="Stuart O.P."/>
            <person name="Cleave R."/>
            <person name="Magrath M.J.L."/>
            <person name="Mikheyev A.S."/>
        </authorList>
    </citation>
    <scope>NUCLEOTIDE SEQUENCE [LARGE SCALE GENOMIC DNA]</scope>
    <source>
        <strain evidence="1">Daus_M_001</strain>
        <tissue evidence="1">Leg muscle</tissue>
    </source>
</reference>
<organism evidence="1 2">
    <name type="scientific">Dryococelus australis</name>
    <dbReference type="NCBI Taxonomy" id="614101"/>
    <lineage>
        <taxon>Eukaryota</taxon>
        <taxon>Metazoa</taxon>
        <taxon>Ecdysozoa</taxon>
        <taxon>Arthropoda</taxon>
        <taxon>Hexapoda</taxon>
        <taxon>Insecta</taxon>
        <taxon>Pterygota</taxon>
        <taxon>Neoptera</taxon>
        <taxon>Polyneoptera</taxon>
        <taxon>Phasmatodea</taxon>
        <taxon>Verophasmatodea</taxon>
        <taxon>Anareolatae</taxon>
        <taxon>Phasmatidae</taxon>
        <taxon>Eurycanthinae</taxon>
        <taxon>Dryococelus</taxon>
    </lineage>
</organism>
<keyword evidence="2" id="KW-1185">Reference proteome</keyword>
<dbReference type="Proteomes" id="UP001159363">
    <property type="component" value="Chromosome 5"/>
</dbReference>
<sequence>MNLNRRPPVAQSVDTPSIWVAGGSGFESREDCQNYIRILAKTGLGKLLLCGTNSFKPICRDYSVQVRPCHTYLPSTLAAQGWQVVKAVHDKCDEYLGQYHERSDRPHHKFSTWLDPRCWTRDNSGAVVTERLACSPPTRANRFQSPADSLPGFRNWESCGTMPLVGGFSRGSPVSPARCFLALFHSHLISPLLVLNTSLLRAAQLSQLNS</sequence>
<evidence type="ECO:0000313" key="2">
    <source>
        <dbReference type="Proteomes" id="UP001159363"/>
    </source>
</evidence>
<dbReference type="InterPro" id="IPR036352">
    <property type="entry name" value="Semap_dom_sf"/>
</dbReference>